<organism evidence="2 3">
    <name type="scientific">Sulfurospirillum tamanense</name>
    <dbReference type="NCBI Taxonomy" id="2813362"/>
    <lineage>
        <taxon>Bacteria</taxon>
        <taxon>Pseudomonadati</taxon>
        <taxon>Campylobacterota</taxon>
        <taxon>Epsilonproteobacteria</taxon>
        <taxon>Campylobacterales</taxon>
        <taxon>Sulfurospirillaceae</taxon>
        <taxon>Sulfurospirillum</taxon>
    </lineage>
</organism>
<sequence>MSELERHIKENLNEEGKLTCKDAYKVAAKTKEAVRTVGDTAKAMGVRISDCELGQFGKLEKDEFSDEVKTRLEPLLDENKKVFCKDARGTAAGVGLKKVRGTLDKCNIDVKYCELGCFKEKKRVRLYVKTKTWIENEKGELLFGKGKTEVLEDVAQTGSISGAAEKLGMNYKKTWSHIQILQKSFPSPLVETQKGGGESGGTTLTPEAYALMDAYKTLQADIEAYANERFKELFLKPRNKREFS</sequence>
<dbReference type="InterPro" id="IPR036390">
    <property type="entry name" value="WH_DNA-bd_sf"/>
</dbReference>
<gene>
    <name evidence="2" type="ORF">JWV37_00940</name>
</gene>
<accession>A0ABS2WNY2</accession>
<dbReference type="RefSeq" id="WP_205457765.1">
    <property type="nucleotide sequence ID" value="NZ_JAFHKK010000001.1"/>
</dbReference>
<feature type="domain" description="HTH lysR-type" evidence="1">
    <location>
        <begin position="149"/>
        <end position="208"/>
    </location>
</feature>
<proteinExistence type="predicted"/>
<comment type="caution">
    <text evidence="2">The sequence shown here is derived from an EMBL/GenBank/DDBJ whole genome shotgun (WGS) entry which is preliminary data.</text>
</comment>
<dbReference type="Pfam" id="PF00126">
    <property type="entry name" value="HTH_1"/>
    <property type="match status" value="1"/>
</dbReference>
<dbReference type="Proteomes" id="UP000703590">
    <property type="component" value="Unassembled WGS sequence"/>
</dbReference>
<dbReference type="Gene3D" id="1.10.10.10">
    <property type="entry name" value="Winged helix-like DNA-binding domain superfamily/Winged helix DNA-binding domain"/>
    <property type="match status" value="1"/>
</dbReference>
<dbReference type="PANTHER" id="PTHR30432:SF1">
    <property type="entry name" value="DNA-BINDING TRANSCRIPTIONAL DUAL REGULATOR MODE"/>
    <property type="match status" value="1"/>
</dbReference>
<protein>
    <submittedName>
        <fullName evidence="2">Winged helix-turn-helix domain-containing protein</fullName>
    </submittedName>
</protein>
<dbReference type="EMBL" id="JAFHKK010000001">
    <property type="protein sequence ID" value="MBN2963333.1"/>
    <property type="molecule type" value="Genomic_DNA"/>
</dbReference>
<dbReference type="InterPro" id="IPR036388">
    <property type="entry name" value="WH-like_DNA-bd_sf"/>
</dbReference>
<reference evidence="3" key="2">
    <citation type="submission" date="2021-02" db="EMBL/GenBank/DDBJ databases">
        <title>Sulfurospirillum tamanensis sp. nov.</title>
        <authorList>
            <person name="Merkel A.Y."/>
        </authorList>
    </citation>
    <scope>NUCLEOTIDE SEQUENCE [LARGE SCALE GENOMIC DNA]</scope>
    <source>
        <strain evidence="3">T05b</strain>
    </source>
</reference>
<reference evidence="2 3" key="1">
    <citation type="submission" date="2021-02" db="EMBL/GenBank/DDBJ databases">
        <title>Sulfurospirillum tamanensis sp. nov.</title>
        <authorList>
            <person name="Frolova A."/>
            <person name="Merkel A."/>
            <person name="Slobodkin A."/>
        </authorList>
    </citation>
    <scope>NUCLEOTIDE SEQUENCE [LARGE SCALE GENOMIC DNA]</scope>
    <source>
        <strain evidence="2 3">T05b</strain>
    </source>
</reference>
<evidence type="ECO:0000313" key="3">
    <source>
        <dbReference type="Proteomes" id="UP000703590"/>
    </source>
</evidence>
<evidence type="ECO:0000313" key="2">
    <source>
        <dbReference type="EMBL" id="MBN2963333.1"/>
    </source>
</evidence>
<evidence type="ECO:0000259" key="1">
    <source>
        <dbReference type="Pfam" id="PF00126"/>
    </source>
</evidence>
<reference evidence="2 3" key="3">
    <citation type="submission" date="2021-02" db="EMBL/GenBank/DDBJ databases">
        <authorList>
            <person name="Merkel A.Y."/>
        </authorList>
    </citation>
    <scope>NUCLEOTIDE SEQUENCE [LARGE SCALE GENOMIC DNA]</scope>
    <source>
        <strain evidence="2 3">T05b</strain>
    </source>
</reference>
<dbReference type="PANTHER" id="PTHR30432">
    <property type="entry name" value="TRANSCRIPTIONAL REGULATOR MODE"/>
    <property type="match status" value="1"/>
</dbReference>
<dbReference type="InterPro" id="IPR000847">
    <property type="entry name" value="LysR_HTH_N"/>
</dbReference>
<keyword evidence="3" id="KW-1185">Reference proteome</keyword>
<name>A0ABS2WNY2_9BACT</name>
<dbReference type="SUPFAM" id="SSF46785">
    <property type="entry name" value="Winged helix' DNA-binding domain"/>
    <property type="match status" value="1"/>
</dbReference>
<dbReference type="InterPro" id="IPR051815">
    <property type="entry name" value="Molybdate_resp_trans_reg"/>
</dbReference>